<accession>A0A1D7ZUT5</accession>
<gene>
    <name evidence="2" type="ORF">LACFE_CDS0160</name>
</gene>
<dbReference type="Pfam" id="PF00583">
    <property type="entry name" value="Acetyltransf_1"/>
    <property type="match status" value="1"/>
</dbReference>
<reference evidence="2 3" key="1">
    <citation type="submission" date="2016-09" db="EMBL/GenBank/DDBJ databases">
        <title>Genome Sequence of the Lactobacillus fermentum strain NCC2970 (CNCM I-5068).</title>
        <authorList>
            <person name="Barretto C."/>
            <person name="Ngom-Bru C."/>
            <person name="Genevaz A."/>
            <person name="Fournier C."/>
            <person name="Moine D."/>
            <person name="Kassam M."/>
            <person name="Iltis A."/>
            <person name="Sagory-Zalkind P."/>
            <person name="Faucherand G."/>
            <person name="Descombes P."/>
            <person name="Duboux S."/>
        </authorList>
    </citation>
    <scope>NUCLEOTIDE SEQUENCE [LARGE SCALE GENOMIC DNA]</scope>
    <source>
        <strain evidence="2 3">NCC2970</strain>
    </source>
</reference>
<name>A0A1D7ZUT5_LIMFE</name>
<dbReference type="GO" id="GO:0016747">
    <property type="term" value="F:acyltransferase activity, transferring groups other than amino-acyl groups"/>
    <property type="evidence" value="ECO:0007669"/>
    <property type="project" value="InterPro"/>
</dbReference>
<dbReference type="InterPro" id="IPR016181">
    <property type="entry name" value="Acyl_CoA_acyltransferase"/>
</dbReference>
<proteinExistence type="predicted"/>
<dbReference type="AlphaFoldDB" id="A0A1D7ZUT5"/>
<dbReference type="SUPFAM" id="SSF55729">
    <property type="entry name" value="Acyl-CoA N-acyltransferases (Nat)"/>
    <property type="match status" value="1"/>
</dbReference>
<keyword evidence="2" id="KW-0808">Transferase</keyword>
<dbReference type="CDD" id="cd04301">
    <property type="entry name" value="NAT_SF"/>
    <property type="match status" value="1"/>
</dbReference>
<evidence type="ECO:0000259" key="1">
    <source>
        <dbReference type="PROSITE" id="PS51186"/>
    </source>
</evidence>
<dbReference type="PATRIC" id="fig|1613.112.peg.170"/>
<sequence length="180" mass="20397">MKEGSSMHLTKATMDDLDRVIEILKDGRNQLAERGIDQWQGDYPNPKQVEEDINKGVAYLVHSDDHETVGAFSIVPAPDPVYDAMDGKWQLNTDQYLVIHRVAIHSAHAGKGYASGLFNNVIDYIKQNRPDILSLRIDTHEDNVPMQHLIEKNGFTRVGTLFGVYRPEENSYVYELLTQG</sequence>
<organism evidence="2 3">
    <name type="scientific">Limosilactobacillus fermentum</name>
    <name type="common">Lactobacillus fermentum</name>
    <dbReference type="NCBI Taxonomy" id="1613"/>
    <lineage>
        <taxon>Bacteria</taxon>
        <taxon>Bacillati</taxon>
        <taxon>Bacillota</taxon>
        <taxon>Bacilli</taxon>
        <taxon>Lactobacillales</taxon>
        <taxon>Lactobacillaceae</taxon>
        <taxon>Limosilactobacillus</taxon>
    </lineage>
</organism>
<dbReference type="Proteomes" id="UP000094714">
    <property type="component" value="Chromosome"/>
</dbReference>
<dbReference type="PROSITE" id="PS51186">
    <property type="entry name" value="GNAT"/>
    <property type="match status" value="1"/>
</dbReference>
<evidence type="ECO:0000313" key="3">
    <source>
        <dbReference type="Proteomes" id="UP000094714"/>
    </source>
</evidence>
<protein>
    <submittedName>
        <fullName evidence="2">Acetyltransferase</fullName>
    </submittedName>
</protein>
<feature type="domain" description="N-acetyltransferase" evidence="1">
    <location>
        <begin position="7"/>
        <end position="179"/>
    </location>
</feature>
<dbReference type="EMBL" id="CP017151">
    <property type="protein sequence ID" value="AOR73640.1"/>
    <property type="molecule type" value="Genomic_DNA"/>
</dbReference>
<dbReference type="InterPro" id="IPR000182">
    <property type="entry name" value="GNAT_dom"/>
</dbReference>
<evidence type="ECO:0000313" key="2">
    <source>
        <dbReference type="EMBL" id="AOR73640.1"/>
    </source>
</evidence>
<dbReference type="Gene3D" id="3.40.630.30">
    <property type="match status" value="1"/>
</dbReference>